<keyword evidence="10" id="KW-0479">Metal-binding</keyword>
<comment type="similarity">
    <text evidence="3 11">Belongs to the TRM44 family.</text>
</comment>
<comment type="catalytic activity">
    <reaction evidence="9 11">
        <text>uridine(44) in tRNA(Ser) + S-adenosyl-L-methionine = 2'-O-methyluridine(44) in tRNA(Ser) + S-adenosyl-L-homocysteine + H(+)</text>
        <dbReference type="Rhea" id="RHEA:43100"/>
        <dbReference type="Rhea" id="RHEA-COMP:10339"/>
        <dbReference type="Rhea" id="RHEA-COMP:10340"/>
        <dbReference type="ChEBI" id="CHEBI:15378"/>
        <dbReference type="ChEBI" id="CHEBI:57856"/>
        <dbReference type="ChEBI" id="CHEBI:59789"/>
        <dbReference type="ChEBI" id="CHEBI:65315"/>
        <dbReference type="ChEBI" id="CHEBI:74478"/>
        <dbReference type="EC" id="2.1.1.211"/>
    </reaction>
</comment>
<feature type="zinc finger region" description="C3H1-type" evidence="10">
    <location>
        <begin position="425"/>
        <end position="455"/>
    </location>
</feature>
<dbReference type="GO" id="GO:0004435">
    <property type="term" value="F:phosphatidylinositol-4,5-bisphosphate phospholipase C activity"/>
    <property type="evidence" value="ECO:0007669"/>
    <property type="project" value="InterPro"/>
</dbReference>
<evidence type="ECO:0000256" key="5">
    <source>
        <dbReference type="ARBA" id="ARBA00022603"/>
    </source>
</evidence>
<evidence type="ECO:0000313" key="15">
    <source>
        <dbReference type="EnsemblMetazoa" id="CapteP182655"/>
    </source>
</evidence>
<keyword evidence="6 11" id="KW-0808">Transferase</keyword>
<dbReference type="GO" id="GO:0005737">
    <property type="term" value="C:cytoplasm"/>
    <property type="evidence" value="ECO:0007669"/>
    <property type="project" value="UniProtKB-SubCell"/>
</dbReference>
<dbReference type="InterPro" id="IPR000571">
    <property type="entry name" value="Znf_CCCH"/>
</dbReference>
<evidence type="ECO:0000259" key="13">
    <source>
        <dbReference type="PROSITE" id="PS50103"/>
    </source>
</evidence>
<gene>
    <name evidence="14" type="ORF">CAPTEDRAFT_182655</name>
</gene>
<dbReference type="Pfam" id="PF07757">
    <property type="entry name" value="AdoMet_MTase"/>
    <property type="match status" value="1"/>
</dbReference>
<dbReference type="EMBL" id="KB301771">
    <property type="protein sequence ID" value="ELU05160.1"/>
    <property type="molecule type" value="Genomic_DNA"/>
</dbReference>
<sequence>MHNATLHTKEWLTNILLKKLARWSEESSLTTEATSLKLVSVQRYNEEYQRLKTKYGPHLISIWPECTDPQKFVYEDIAIATYLMVFWAADKLCGGKPQSFVDLGCGNGLLVHILNSEGHKGLGLDLRKRKIWDIYDPKANLKECTITPSDETLFPEYDWLIGNHSDELTPWIPVMASRSSFSCRYFVIPCCLWDFTQKFSARNSQKNGPSQYRSYLNFVEEVGEKCGFVVKEDTLRIPSTKKVCFIGESRTYRPEDEASMNVRRKNYIDQRISLCTSSKEKQENKETAAKKRKIDDGERSWAEDFKARDKEEKVRNCVSVDAQTKDKIIHRVFEALLKEGDSDAPWNAGGSIALGNIAAMFDSETLKELKSECGGLQTLLRNSHHVFKVQAGHVTLRDWASDDYKEYQAKKHRRKGQPNRDVTQLKKTRRCFFFAFHPQGCPLSSSDCRFAHGNDELVKISSDKPTN</sequence>
<dbReference type="GO" id="GO:0035556">
    <property type="term" value="P:intracellular signal transduction"/>
    <property type="evidence" value="ECO:0007669"/>
    <property type="project" value="InterPro"/>
</dbReference>
<dbReference type="PROSITE" id="PS50008">
    <property type="entry name" value="PIPLC_Y_DOMAIN"/>
    <property type="match status" value="1"/>
</dbReference>
<dbReference type="EnsemblMetazoa" id="CapteT182655">
    <property type="protein sequence ID" value="CapteP182655"/>
    <property type="gene ID" value="CapteG182655"/>
</dbReference>
<dbReference type="FunCoup" id="R7UG35">
    <property type="interactions" value="1379"/>
</dbReference>
<feature type="domain" description="PI-PLC Y-box" evidence="12">
    <location>
        <begin position="189"/>
        <end position="236"/>
    </location>
</feature>
<dbReference type="HOGENOM" id="CLU_021025_0_0_1"/>
<dbReference type="GO" id="GO:0008270">
    <property type="term" value="F:zinc ion binding"/>
    <property type="evidence" value="ECO:0007669"/>
    <property type="project" value="UniProtKB-KW"/>
</dbReference>
<organism evidence="14">
    <name type="scientific">Capitella teleta</name>
    <name type="common">Polychaete worm</name>
    <dbReference type="NCBI Taxonomy" id="283909"/>
    <lineage>
        <taxon>Eukaryota</taxon>
        <taxon>Metazoa</taxon>
        <taxon>Spiralia</taxon>
        <taxon>Lophotrochozoa</taxon>
        <taxon>Annelida</taxon>
        <taxon>Polychaeta</taxon>
        <taxon>Sedentaria</taxon>
        <taxon>Scolecida</taxon>
        <taxon>Capitellidae</taxon>
        <taxon>Capitella</taxon>
    </lineage>
</organism>
<evidence type="ECO:0000259" key="12">
    <source>
        <dbReference type="PROSITE" id="PS50008"/>
    </source>
</evidence>
<evidence type="ECO:0000256" key="3">
    <source>
        <dbReference type="ARBA" id="ARBA00009056"/>
    </source>
</evidence>
<evidence type="ECO:0000313" key="14">
    <source>
        <dbReference type="EMBL" id="ELU05160.1"/>
    </source>
</evidence>
<evidence type="ECO:0000256" key="1">
    <source>
        <dbReference type="ARBA" id="ARBA00002778"/>
    </source>
</evidence>
<evidence type="ECO:0000256" key="2">
    <source>
        <dbReference type="ARBA" id="ARBA00004496"/>
    </source>
</evidence>
<dbReference type="Proteomes" id="UP000014760">
    <property type="component" value="Unassembled WGS sequence"/>
</dbReference>
<dbReference type="AlphaFoldDB" id="R7UG35"/>
<dbReference type="GO" id="GO:0141101">
    <property type="term" value="F:tRNA(Ser) (uridine(44)-2'-O-)-methyltransferase activity"/>
    <property type="evidence" value="ECO:0007669"/>
    <property type="project" value="UniProtKB-EC"/>
</dbReference>
<keyword evidence="10" id="KW-0862">Zinc</keyword>
<evidence type="ECO:0000256" key="9">
    <source>
        <dbReference type="ARBA" id="ARBA00047957"/>
    </source>
</evidence>
<keyword evidence="16" id="KW-1185">Reference proteome</keyword>
<evidence type="ECO:0000256" key="6">
    <source>
        <dbReference type="ARBA" id="ARBA00022679"/>
    </source>
</evidence>
<evidence type="ECO:0000313" key="16">
    <source>
        <dbReference type="Proteomes" id="UP000014760"/>
    </source>
</evidence>
<name>R7UG35_CAPTE</name>
<dbReference type="OMA" id="CFFKLHH"/>
<dbReference type="InterPro" id="IPR011671">
    <property type="entry name" value="tRNA_uracil_MeTrfase"/>
</dbReference>
<dbReference type="EMBL" id="AMQN01001362">
    <property type="status" value="NOT_ANNOTATED_CDS"/>
    <property type="molecule type" value="Genomic_DNA"/>
</dbReference>
<proteinExistence type="inferred from homology"/>
<protein>
    <recommendedName>
        <fullName evidence="11">tRNA (uracil-O(2)-)-methyltransferase</fullName>
        <ecNumber evidence="11">2.1.1.211</ecNumber>
    </recommendedName>
</protein>
<evidence type="ECO:0000256" key="7">
    <source>
        <dbReference type="ARBA" id="ARBA00022691"/>
    </source>
</evidence>
<keyword evidence="4 11" id="KW-0963">Cytoplasm</keyword>
<dbReference type="PANTHER" id="PTHR21210">
    <property type="entry name" value="TRNA (URACIL-O(2)-)-METHYLTRANSFERASE-RELATED"/>
    <property type="match status" value="1"/>
</dbReference>
<keyword evidence="7 11" id="KW-0949">S-adenosyl-L-methionine</keyword>
<dbReference type="EC" id="2.1.1.211" evidence="11"/>
<dbReference type="InterPro" id="IPR029063">
    <property type="entry name" value="SAM-dependent_MTases_sf"/>
</dbReference>
<reference evidence="15" key="3">
    <citation type="submission" date="2015-06" db="UniProtKB">
        <authorList>
            <consortium name="EnsemblMetazoa"/>
        </authorList>
    </citation>
    <scope>IDENTIFICATION</scope>
</reference>
<dbReference type="STRING" id="283909.R7UG35"/>
<dbReference type="InterPro" id="IPR001711">
    <property type="entry name" value="PLipase_C_Pinositol-sp_Y"/>
</dbReference>
<comment type="function">
    <text evidence="11">Adenosyl-L-methionine (AdoMet)-dependent tRNA (uracil-O(2)-)-methyltransferase.</text>
</comment>
<reference evidence="16" key="1">
    <citation type="submission" date="2012-12" db="EMBL/GenBank/DDBJ databases">
        <authorList>
            <person name="Hellsten U."/>
            <person name="Grimwood J."/>
            <person name="Chapman J.A."/>
            <person name="Shapiro H."/>
            <person name="Aerts A."/>
            <person name="Otillar R.P."/>
            <person name="Terry A.Y."/>
            <person name="Boore J.L."/>
            <person name="Simakov O."/>
            <person name="Marletaz F."/>
            <person name="Cho S.-J."/>
            <person name="Edsinger-Gonzales E."/>
            <person name="Havlak P."/>
            <person name="Kuo D.-H."/>
            <person name="Larsson T."/>
            <person name="Lv J."/>
            <person name="Arendt D."/>
            <person name="Savage R."/>
            <person name="Osoegawa K."/>
            <person name="de Jong P."/>
            <person name="Lindberg D.R."/>
            <person name="Seaver E.C."/>
            <person name="Weisblat D.A."/>
            <person name="Putnam N.H."/>
            <person name="Grigoriev I.V."/>
            <person name="Rokhsar D.S."/>
        </authorList>
    </citation>
    <scope>NUCLEOTIDE SEQUENCE</scope>
    <source>
        <strain evidence="16">I ESC-2004</strain>
    </source>
</reference>
<dbReference type="OrthoDB" id="10047021at2759"/>
<keyword evidence="8 11" id="KW-0819">tRNA processing</keyword>
<accession>R7UG35</accession>
<evidence type="ECO:0000256" key="11">
    <source>
        <dbReference type="RuleBase" id="RU368004"/>
    </source>
</evidence>
<feature type="domain" description="C3H1-type" evidence="13">
    <location>
        <begin position="425"/>
        <end position="455"/>
    </location>
</feature>
<evidence type="ECO:0000256" key="4">
    <source>
        <dbReference type="ARBA" id="ARBA00022490"/>
    </source>
</evidence>
<comment type="function">
    <text evidence="1">Probable adenosyl-L-methionine (AdoMet)-dependent tRNA (uracil-O(2)-)-methyltransferase.</text>
</comment>
<evidence type="ECO:0000256" key="8">
    <source>
        <dbReference type="ARBA" id="ARBA00022694"/>
    </source>
</evidence>
<dbReference type="GO" id="GO:0006629">
    <property type="term" value="P:lipid metabolic process"/>
    <property type="evidence" value="ECO:0007669"/>
    <property type="project" value="InterPro"/>
</dbReference>
<dbReference type="GO" id="GO:0030488">
    <property type="term" value="P:tRNA methylation"/>
    <property type="evidence" value="ECO:0007669"/>
    <property type="project" value="UniProtKB-UniRule"/>
</dbReference>
<keyword evidence="10" id="KW-0863">Zinc-finger</keyword>
<dbReference type="PANTHER" id="PTHR21210:SF0">
    <property type="entry name" value="TRNA (URACIL-O(2)-)-METHYLTRANSFERASE-RELATED"/>
    <property type="match status" value="1"/>
</dbReference>
<reference evidence="14 16" key="2">
    <citation type="journal article" date="2013" name="Nature">
        <title>Insights into bilaterian evolution from three spiralian genomes.</title>
        <authorList>
            <person name="Simakov O."/>
            <person name="Marletaz F."/>
            <person name="Cho S.J."/>
            <person name="Edsinger-Gonzales E."/>
            <person name="Havlak P."/>
            <person name="Hellsten U."/>
            <person name="Kuo D.H."/>
            <person name="Larsson T."/>
            <person name="Lv J."/>
            <person name="Arendt D."/>
            <person name="Savage R."/>
            <person name="Osoegawa K."/>
            <person name="de Jong P."/>
            <person name="Grimwood J."/>
            <person name="Chapman J.A."/>
            <person name="Shapiro H."/>
            <person name="Aerts A."/>
            <person name="Otillar R.P."/>
            <person name="Terry A.Y."/>
            <person name="Boore J.L."/>
            <person name="Grigoriev I.V."/>
            <person name="Lindberg D.R."/>
            <person name="Seaver E.C."/>
            <person name="Weisblat D.A."/>
            <person name="Putnam N.H."/>
            <person name="Rokhsar D.S."/>
        </authorList>
    </citation>
    <scope>NUCLEOTIDE SEQUENCE</scope>
    <source>
        <strain evidence="14 16">I ESC-2004</strain>
    </source>
</reference>
<evidence type="ECO:0000256" key="10">
    <source>
        <dbReference type="PROSITE-ProRule" id="PRU00723"/>
    </source>
</evidence>
<dbReference type="PROSITE" id="PS50103">
    <property type="entry name" value="ZF_C3H1"/>
    <property type="match status" value="1"/>
</dbReference>
<comment type="subcellular location">
    <subcellularLocation>
        <location evidence="2 11">Cytoplasm</location>
    </subcellularLocation>
</comment>
<keyword evidence="5 11" id="KW-0489">Methyltransferase</keyword>
<dbReference type="SUPFAM" id="SSF53335">
    <property type="entry name" value="S-adenosyl-L-methionine-dependent methyltransferases"/>
    <property type="match status" value="1"/>
</dbReference>